<gene>
    <name evidence="2" type="ORF">SDC9_50789</name>
</gene>
<sequence>METERQPGVTGRRPETSALHVGAERQGLGRVGRLPEHVEALRLVHRADEHAAFDVVVLAAHRDVVARRAVEAEPAKGRTHFRHVERAGLLGGHRPQMHAVIGRDHRIDRHIGLERHLVGGDIVGPVREELLVLLALGVLQIGPAVQVADERLGVEPLEVSLDRIECQNRHVEGADALVDELAEEVGDRVADHGKHDDRLAAGLVGEIADLVDQRLEVREAKRNVFLTPRAFLDALRFPIALELLVDRARPDIVGTKHEEALRRTALLAHQVFDGGQHRRGRRRVQIDDVLRVFLALEMQRVIQQRIVLLDHRQHRFAAHRGPAPEGHGDLFLLDQLFAELGIERPVGARIGDHRLDHLAENAALGVDLVGRHLDDVVQAPLDIRHRARGREQAAELHGVAARGIGAADQPRQRKRARGGGKRGAAGGREKLTSFHWFIPVGPQVVFCRAIVPRRRISVF</sequence>
<dbReference type="EMBL" id="VSSQ01001045">
    <property type="protein sequence ID" value="MPM04511.1"/>
    <property type="molecule type" value="Genomic_DNA"/>
</dbReference>
<comment type="caution">
    <text evidence="2">The sequence shown here is derived from an EMBL/GenBank/DDBJ whole genome shotgun (WGS) entry which is preliminary data.</text>
</comment>
<reference evidence="2" key="1">
    <citation type="submission" date="2019-08" db="EMBL/GenBank/DDBJ databases">
        <authorList>
            <person name="Kucharzyk K."/>
            <person name="Murdoch R.W."/>
            <person name="Higgins S."/>
            <person name="Loffler F."/>
        </authorList>
    </citation>
    <scope>NUCLEOTIDE SEQUENCE</scope>
</reference>
<dbReference type="AlphaFoldDB" id="A0A644WLS6"/>
<protein>
    <submittedName>
        <fullName evidence="2">Uncharacterized protein</fullName>
    </submittedName>
</protein>
<proteinExistence type="predicted"/>
<feature type="region of interest" description="Disordered" evidence="1">
    <location>
        <begin position="403"/>
        <end position="427"/>
    </location>
</feature>
<evidence type="ECO:0000313" key="2">
    <source>
        <dbReference type="EMBL" id="MPM04511.1"/>
    </source>
</evidence>
<organism evidence="2">
    <name type="scientific">bioreactor metagenome</name>
    <dbReference type="NCBI Taxonomy" id="1076179"/>
    <lineage>
        <taxon>unclassified sequences</taxon>
        <taxon>metagenomes</taxon>
        <taxon>ecological metagenomes</taxon>
    </lineage>
</organism>
<evidence type="ECO:0000256" key="1">
    <source>
        <dbReference type="SAM" id="MobiDB-lite"/>
    </source>
</evidence>
<name>A0A644WLS6_9ZZZZ</name>
<accession>A0A644WLS6</accession>